<keyword evidence="2" id="KW-1185">Reference proteome</keyword>
<name>A0A2J7ZZ44_9CHLO</name>
<dbReference type="AlphaFoldDB" id="A0A2J7ZZ44"/>
<protein>
    <submittedName>
        <fullName evidence="1">Uncharacterized protein</fullName>
    </submittedName>
</protein>
<proteinExistence type="predicted"/>
<dbReference type="EMBL" id="PGGS01000298">
    <property type="protein sequence ID" value="PNH05541.1"/>
    <property type="molecule type" value="Genomic_DNA"/>
</dbReference>
<reference evidence="1 2" key="1">
    <citation type="journal article" date="2017" name="Mol. Biol. Evol.">
        <title>The 4-celled Tetrabaena socialis nuclear genome reveals the essential components for genetic control of cell number at the origin of multicellularity in the volvocine lineage.</title>
        <authorList>
            <person name="Featherston J."/>
            <person name="Arakaki Y."/>
            <person name="Hanschen E.R."/>
            <person name="Ferris P.J."/>
            <person name="Michod R.E."/>
            <person name="Olson B.J.S.C."/>
            <person name="Nozaki H."/>
            <person name="Durand P.M."/>
        </authorList>
    </citation>
    <scope>NUCLEOTIDE SEQUENCE [LARGE SCALE GENOMIC DNA]</scope>
    <source>
        <strain evidence="1 2">NIES-571</strain>
    </source>
</reference>
<comment type="caution">
    <text evidence="1">The sequence shown here is derived from an EMBL/GenBank/DDBJ whole genome shotgun (WGS) entry which is preliminary data.</text>
</comment>
<dbReference type="OrthoDB" id="543916at2759"/>
<organism evidence="1 2">
    <name type="scientific">Tetrabaena socialis</name>
    <dbReference type="NCBI Taxonomy" id="47790"/>
    <lineage>
        <taxon>Eukaryota</taxon>
        <taxon>Viridiplantae</taxon>
        <taxon>Chlorophyta</taxon>
        <taxon>core chlorophytes</taxon>
        <taxon>Chlorophyceae</taxon>
        <taxon>CS clade</taxon>
        <taxon>Chlamydomonadales</taxon>
        <taxon>Tetrabaenaceae</taxon>
        <taxon>Tetrabaena</taxon>
    </lineage>
</organism>
<gene>
    <name evidence="1" type="ORF">TSOC_008203</name>
</gene>
<evidence type="ECO:0000313" key="1">
    <source>
        <dbReference type="EMBL" id="PNH05541.1"/>
    </source>
</evidence>
<dbReference type="Proteomes" id="UP000236333">
    <property type="component" value="Unassembled WGS sequence"/>
</dbReference>
<accession>A0A2J7ZZ44</accession>
<evidence type="ECO:0000313" key="2">
    <source>
        <dbReference type="Proteomes" id="UP000236333"/>
    </source>
</evidence>
<sequence length="164" mass="18884">MLRPLGANVLPATQLPEEARRTFAVVVKDDWPPPRHPDRDIMLPQLRQRNVSQALLTIYSRHYGGPTVLAQHLGVIHVPYQVMYAALMVSGADVESALLARRVENWESLIEFYHPDFREAIIYFNDWNHLARILTDPDIGRIVEAKRPVARAAMKRMREQRGCH</sequence>